<evidence type="ECO:0000256" key="10">
    <source>
        <dbReference type="ARBA" id="ARBA00048540"/>
    </source>
</evidence>
<keyword evidence="13 14" id="KW-0449">Lipoprotein</keyword>
<gene>
    <name evidence="14" type="ORF">RNAN_2180</name>
</gene>
<dbReference type="SUPFAM" id="SSF143631">
    <property type="entry name" value="ApbE-like"/>
    <property type="match status" value="1"/>
</dbReference>
<dbReference type="PROSITE" id="PS51257">
    <property type="entry name" value="PROKAR_LIPOPROTEIN"/>
    <property type="match status" value="1"/>
</dbReference>
<evidence type="ECO:0000256" key="5">
    <source>
        <dbReference type="ARBA" id="ARBA00022679"/>
    </source>
</evidence>
<feature type="binding site" evidence="12">
    <location>
        <position position="292"/>
    </location>
    <ligand>
        <name>Mg(2+)</name>
        <dbReference type="ChEBI" id="CHEBI:18420"/>
    </ligand>
</feature>
<feature type="binding site" evidence="12">
    <location>
        <position position="171"/>
    </location>
    <ligand>
        <name>Mg(2+)</name>
        <dbReference type="ChEBI" id="CHEBI:18420"/>
    </ligand>
</feature>
<dbReference type="InterPro" id="IPR024932">
    <property type="entry name" value="ApbE"/>
</dbReference>
<evidence type="ECO:0000256" key="4">
    <source>
        <dbReference type="ARBA" id="ARBA00022630"/>
    </source>
</evidence>
<name>I1DYR0_9GAMM</name>
<comment type="caution">
    <text evidence="14">The sequence shown here is derived from an EMBL/GenBank/DDBJ whole genome shotgun (WGS) entry which is preliminary data.</text>
</comment>
<dbReference type="STRING" id="562729.RNAN_2180"/>
<dbReference type="EC" id="2.7.1.180" evidence="2 11"/>
<evidence type="ECO:0000313" key="15">
    <source>
        <dbReference type="Proteomes" id="UP000004374"/>
    </source>
</evidence>
<dbReference type="Gene3D" id="3.10.520.10">
    <property type="entry name" value="ApbE-like domains"/>
    <property type="match status" value="1"/>
</dbReference>
<evidence type="ECO:0000313" key="14">
    <source>
        <dbReference type="EMBL" id="GAB59188.1"/>
    </source>
</evidence>
<keyword evidence="15" id="KW-1185">Reference proteome</keyword>
<dbReference type="Proteomes" id="UP000004374">
    <property type="component" value="Unassembled WGS sequence"/>
</dbReference>
<keyword evidence="13" id="KW-0472">Membrane</keyword>
<dbReference type="GO" id="GO:0016740">
    <property type="term" value="F:transferase activity"/>
    <property type="evidence" value="ECO:0007669"/>
    <property type="project" value="UniProtKB-UniRule"/>
</dbReference>
<evidence type="ECO:0000256" key="3">
    <source>
        <dbReference type="ARBA" id="ARBA00016337"/>
    </source>
</evidence>
<evidence type="ECO:0000256" key="12">
    <source>
        <dbReference type="PIRSR" id="PIRSR006268-2"/>
    </source>
</evidence>
<dbReference type="PIRSF" id="PIRSF006268">
    <property type="entry name" value="ApbE"/>
    <property type="match status" value="1"/>
</dbReference>
<comment type="similarity">
    <text evidence="1 11 13">Belongs to the ApbE family.</text>
</comment>
<sequence length="341" mass="37702">MHLFRLAILFLLFPLLASCHQAPQLVKLSGEAQGTTWHISYWSNNDADTGKVKQQIDAEFARIDKLMSNYRDDSVISQFNQQQINTYQTVGSELVQLIEQARLISHASQGCYDLTVKPLFDLWGFRANQFNQPSAEQINTALLSTGMRHLGTTAPDKAAKGVTDLTVDVSSIAQGYTVERLSVILQNNGIQHFMAEIGGELLTQGHKPDGSAWRIAIERPLPGSQQLHKILQMSTTKRAAVMTSGTYRHYFTADGQRFSHILDARTGKPVLHDTVSVTLVHDNATQADAWSTALLCCGYEQGMAIATAQNLAVLFIVEKNGILVEHASPAWQQSRLLSEVL</sequence>
<organism evidence="14 15">
    <name type="scientific">Rheinheimera nanhaiensis E407-8</name>
    <dbReference type="NCBI Taxonomy" id="562729"/>
    <lineage>
        <taxon>Bacteria</taxon>
        <taxon>Pseudomonadati</taxon>
        <taxon>Pseudomonadota</taxon>
        <taxon>Gammaproteobacteria</taxon>
        <taxon>Chromatiales</taxon>
        <taxon>Chromatiaceae</taxon>
        <taxon>Rheinheimera</taxon>
    </lineage>
</organism>
<keyword evidence="13" id="KW-0732">Signal</keyword>
<dbReference type="GO" id="GO:0046872">
    <property type="term" value="F:metal ion binding"/>
    <property type="evidence" value="ECO:0007669"/>
    <property type="project" value="UniProtKB-UniRule"/>
</dbReference>
<evidence type="ECO:0000256" key="11">
    <source>
        <dbReference type="PIRNR" id="PIRNR006268"/>
    </source>
</evidence>
<evidence type="ECO:0000256" key="6">
    <source>
        <dbReference type="ARBA" id="ARBA00022723"/>
    </source>
</evidence>
<accession>I1DYR0</accession>
<feature type="chain" id="PRO_5005968760" description="FAD:protein FMN transferase" evidence="13">
    <location>
        <begin position="18"/>
        <end position="341"/>
    </location>
</feature>
<evidence type="ECO:0000256" key="1">
    <source>
        <dbReference type="ARBA" id="ARBA00008282"/>
    </source>
</evidence>
<evidence type="ECO:0000256" key="8">
    <source>
        <dbReference type="ARBA" id="ARBA00022842"/>
    </source>
</evidence>
<dbReference type="PANTHER" id="PTHR30040">
    <property type="entry name" value="THIAMINE BIOSYNTHESIS LIPOPROTEIN APBE"/>
    <property type="match status" value="1"/>
</dbReference>
<keyword evidence="7 11" id="KW-0274">FAD</keyword>
<keyword evidence="6 11" id="KW-0479">Metal-binding</keyword>
<dbReference type="InterPro" id="IPR003374">
    <property type="entry name" value="ApbE-like_sf"/>
</dbReference>
<dbReference type="GO" id="GO:0005886">
    <property type="term" value="C:plasma membrane"/>
    <property type="evidence" value="ECO:0007669"/>
    <property type="project" value="UniProtKB-SubCell"/>
</dbReference>
<keyword evidence="13" id="KW-0997">Cell inner membrane</keyword>
<evidence type="ECO:0000256" key="9">
    <source>
        <dbReference type="ARBA" id="ARBA00031306"/>
    </source>
</evidence>
<keyword evidence="5 11" id="KW-0808">Transferase</keyword>
<dbReference type="PANTHER" id="PTHR30040:SF2">
    <property type="entry name" value="FAD:PROTEIN FMN TRANSFERASE"/>
    <property type="match status" value="1"/>
</dbReference>
<dbReference type="RefSeq" id="WP_008221571.1">
    <property type="nucleotide sequence ID" value="NZ_BAFK01000011.1"/>
</dbReference>
<evidence type="ECO:0000256" key="7">
    <source>
        <dbReference type="ARBA" id="ARBA00022827"/>
    </source>
</evidence>
<dbReference type="AlphaFoldDB" id="I1DYR0"/>
<keyword evidence="8 11" id="KW-0460">Magnesium</keyword>
<keyword evidence="13" id="KW-1003">Cell membrane</keyword>
<feature type="signal peptide" evidence="13">
    <location>
        <begin position="1"/>
        <end position="17"/>
    </location>
</feature>
<comment type="subcellular location">
    <subcellularLocation>
        <location evidence="13">Cell inner membrane</location>
        <topology evidence="13">Lipid-anchor</topology>
        <orientation evidence="13">Periplasmic side</orientation>
    </subcellularLocation>
</comment>
<comment type="catalytic activity">
    <reaction evidence="10 11 13">
        <text>L-threonyl-[protein] + FAD = FMN-L-threonyl-[protein] + AMP + H(+)</text>
        <dbReference type="Rhea" id="RHEA:36847"/>
        <dbReference type="Rhea" id="RHEA-COMP:11060"/>
        <dbReference type="Rhea" id="RHEA-COMP:11061"/>
        <dbReference type="ChEBI" id="CHEBI:15378"/>
        <dbReference type="ChEBI" id="CHEBI:30013"/>
        <dbReference type="ChEBI" id="CHEBI:57692"/>
        <dbReference type="ChEBI" id="CHEBI:74257"/>
        <dbReference type="ChEBI" id="CHEBI:456215"/>
        <dbReference type="EC" id="2.7.1.180"/>
    </reaction>
</comment>
<dbReference type="EMBL" id="BAFK01000011">
    <property type="protein sequence ID" value="GAB59188.1"/>
    <property type="molecule type" value="Genomic_DNA"/>
</dbReference>
<protein>
    <recommendedName>
        <fullName evidence="3 11">FAD:protein FMN transferase</fullName>
        <ecNumber evidence="2 11">2.7.1.180</ecNumber>
    </recommendedName>
    <alternativeName>
        <fullName evidence="9 11">Flavin transferase</fullName>
    </alternativeName>
</protein>
<comment type="cofactor">
    <cofactor evidence="12">
        <name>Mg(2+)</name>
        <dbReference type="ChEBI" id="CHEBI:18420"/>
    </cofactor>
    <cofactor evidence="12">
        <name>Mn(2+)</name>
        <dbReference type="ChEBI" id="CHEBI:29035"/>
    </cofactor>
    <text evidence="12">Magnesium. Can also use manganese.</text>
</comment>
<dbReference type="Pfam" id="PF02424">
    <property type="entry name" value="ApbE"/>
    <property type="match status" value="1"/>
</dbReference>
<reference evidence="14 15" key="1">
    <citation type="journal article" date="2012" name="J. Bacteriol.">
        <title>Genome Sequence of the Protease-Producing Bacterium Rheinheimera nanhaiensis E407-8T, Isolated from Deep-Sea Sediment of the South China Sea.</title>
        <authorList>
            <person name="Zhang X.-Y."/>
            <person name="Zhang Y.-J."/>
            <person name="Qin Q.-L."/>
            <person name="Xie B.-B."/>
            <person name="Chen X.-L."/>
            <person name="Zhou B.-C."/>
            <person name="Zhang Y.-Z."/>
        </authorList>
    </citation>
    <scope>NUCLEOTIDE SEQUENCE [LARGE SCALE GENOMIC DNA]</scope>
    <source>
        <strain evidence="14 15">E407-8</strain>
    </source>
</reference>
<feature type="binding site" evidence="12">
    <location>
        <position position="288"/>
    </location>
    <ligand>
        <name>Mg(2+)</name>
        <dbReference type="ChEBI" id="CHEBI:18420"/>
    </ligand>
</feature>
<evidence type="ECO:0000256" key="13">
    <source>
        <dbReference type="RuleBase" id="RU363002"/>
    </source>
</evidence>
<comment type="function">
    <text evidence="13">Flavin transferase that catalyzes the transfer of the FMN moiety of FAD and its covalent binding to the hydroxyl group of a threonine residue in a target flavoprotein.</text>
</comment>
<evidence type="ECO:0000256" key="2">
    <source>
        <dbReference type="ARBA" id="ARBA00011955"/>
    </source>
</evidence>
<keyword evidence="4 11" id="KW-0285">Flavoprotein</keyword>
<proteinExistence type="inferred from homology"/>